<dbReference type="EMBL" id="JABFAB010000010">
    <property type="protein sequence ID" value="MBA0662249.1"/>
    <property type="molecule type" value="Genomic_DNA"/>
</dbReference>
<name>A0A7J8VIF5_9ROSI</name>
<evidence type="ECO:0000313" key="2">
    <source>
        <dbReference type="Proteomes" id="UP000593573"/>
    </source>
</evidence>
<keyword evidence="2" id="KW-1185">Reference proteome</keyword>
<comment type="caution">
    <text evidence="1">The sequence shown here is derived from an EMBL/GenBank/DDBJ whole genome shotgun (WGS) entry which is preliminary data.</text>
</comment>
<protein>
    <submittedName>
        <fullName evidence="1">Uncharacterized protein</fullName>
    </submittedName>
</protein>
<evidence type="ECO:0000313" key="1">
    <source>
        <dbReference type="EMBL" id="MBA0662249.1"/>
    </source>
</evidence>
<reference evidence="1 2" key="1">
    <citation type="journal article" date="2019" name="Genome Biol. Evol.">
        <title>Insights into the evolution of the New World diploid cottons (Gossypium, subgenus Houzingenia) based on genome sequencing.</title>
        <authorList>
            <person name="Grover C.E."/>
            <person name="Arick M.A. 2nd"/>
            <person name="Thrash A."/>
            <person name="Conover J.L."/>
            <person name="Sanders W.S."/>
            <person name="Peterson D.G."/>
            <person name="Frelichowski J.E."/>
            <person name="Scheffler J.A."/>
            <person name="Scheffler B.E."/>
            <person name="Wendel J.F."/>
        </authorList>
    </citation>
    <scope>NUCLEOTIDE SEQUENCE [LARGE SCALE GENOMIC DNA]</scope>
    <source>
        <strain evidence="1">57</strain>
        <tissue evidence="1">Leaf</tissue>
    </source>
</reference>
<dbReference type="OrthoDB" id="998310at2759"/>
<organism evidence="1 2">
    <name type="scientific">Gossypium klotzschianum</name>
    <dbReference type="NCBI Taxonomy" id="34286"/>
    <lineage>
        <taxon>Eukaryota</taxon>
        <taxon>Viridiplantae</taxon>
        <taxon>Streptophyta</taxon>
        <taxon>Embryophyta</taxon>
        <taxon>Tracheophyta</taxon>
        <taxon>Spermatophyta</taxon>
        <taxon>Magnoliopsida</taxon>
        <taxon>eudicotyledons</taxon>
        <taxon>Gunneridae</taxon>
        <taxon>Pentapetalae</taxon>
        <taxon>rosids</taxon>
        <taxon>malvids</taxon>
        <taxon>Malvales</taxon>
        <taxon>Malvaceae</taxon>
        <taxon>Malvoideae</taxon>
        <taxon>Gossypium</taxon>
    </lineage>
</organism>
<dbReference type="Proteomes" id="UP000593573">
    <property type="component" value="Unassembled WGS sequence"/>
</dbReference>
<accession>A0A7J8VIF5</accession>
<dbReference type="AlphaFoldDB" id="A0A7J8VIF5"/>
<gene>
    <name evidence="1" type="ORF">Goklo_006413</name>
</gene>
<sequence>MHPSKFLMNPNIWRMKVSLVVYAIMEMHESNRVLRQFGFRRPDENWIRFHTEYINIWNNRYKFLPPHKAVVALELACDPENMPWFRLLGKPYMLSEEDRSGQSHTMRP</sequence>
<proteinExistence type="predicted"/>